<evidence type="ECO:0000259" key="2">
    <source>
        <dbReference type="Pfam" id="PF07859"/>
    </source>
</evidence>
<dbReference type="InterPro" id="IPR050300">
    <property type="entry name" value="GDXG_lipolytic_enzyme"/>
</dbReference>
<proteinExistence type="predicted"/>
<dbReference type="PANTHER" id="PTHR48081:SF31">
    <property type="entry name" value="STERYL ACETYL HYDROLASE MUG81-RELATED"/>
    <property type="match status" value="1"/>
</dbReference>
<dbReference type="Gene3D" id="3.40.50.1820">
    <property type="entry name" value="alpha/beta hydrolase"/>
    <property type="match status" value="1"/>
</dbReference>
<keyword evidence="1" id="KW-0378">Hydrolase</keyword>
<dbReference type="Pfam" id="PF07859">
    <property type="entry name" value="Abhydrolase_3"/>
    <property type="match status" value="1"/>
</dbReference>
<protein>
    <submittedName>
        <fullName evidence="3">Catalytic protein</fullName>
    </submittedName>
</protein>
<dbReference type="SUPFAM" id="SSF53474">
    <property type="entry name" value="alpha/beta-Hydrolases"/>
    <property type="match status" value="1"/>
</dbReference>
<dbReference type="AlphaFoldDB" id="A0AAD4KRK3"/>
<accession>A0AAD4KRK3</accession>
<keyword evidence="4" id="KW-1185">Reference proteome</keyword>
<gene>
    <name evidence="3" type="ORF">BGW36DRAFT_427653</name>
</gene>
<dbReference type="RefSeq" id="XP_046072401.1">
    <property type="nucleotide sequence ID" value="XM_046220443.1"/>
</dbReference>
<dbReference type="Proteomes" id="UP001201262">
    <property type="component" value="Unassembled WGS sequence"/>
</dbReference>
<evidence type="ECO:0000313" key="4">
    <source>
        <dbReference type="Proteomes" id="UP001201262"/>
    </source>
</evidence>
<dbReference type="PANTHER" id="PTHR48081">
    <property type="entry name" value="AB HYDROLASE SUPERFAMILY PROTEIN C4A8.06C"/>
    <property type="match status" value="1"/>
</dbReference>
<reference evidence="3" key="1">
    <citation type="submission" date="2021-12" db="EMBL/GenBank/DDBJ databases">
        <title>Convergent genome expansion in fungi linked to evolution of root-endophyte symbiosis.</title>
        <authorList>
            <consortium name="DOE Joint Genome Institute"/>
            <person name="Ke Y.-H."/>
            <person name="Bonito G."/>
            <person name="Liao H.-L."/>
            <person name="Looney B."/>
            <person name="Rojas-Flechas A."/>
            <person name="Nash J."/>
            <person name="Hameed K."/>
            <person name="Schadt C."/>
            <person name="Martin F."/>
            <person name="Crous P.W."/>
            <person name="Miettinen O."/>
            <person name="Magnuson J.K."/>
            <person name="Labbe J."/>
            <person name="Jacobson D."/>
            <person name="Doktycz M.J."/>
            <person name="Veneault-Fourrey C."/>
            <person name="Kuo A."/>
            <person name="Mondo S."/>
            <person name="Calhoun S."/>
            <person name="Riley R."/>
            <person name="Ohm R."/>
            <person name="LaButti K."/>
            <person name="Andreopoulos B."/>
            <person name="Pangilinan J."/>
            <person name="Nolan M."/>
            <person name="Tritt A."/>
            <person name="Clum A."/>
            <person name="Lipzen A."/>
            <person name="Daum C."/>
            <person name="Barry K."/>
            <person name="Grigoriev I.V."/>
            <person name="Vilgalys R."/>
        </authorList>
    </citation>
    <scope>NUCLEOTIDE SEQUENCE</scope>
    <source>
        <strain evidence="3">PMI_201</strain>
    </source>
</reference>
<dbReference type="GO" id="GO:0016787">
    <property type="term" value="F:hydrolase activity"/>
    <property type="evidence" value="ECO:0007669"/>
    <property type="project" value="UniProtKB-KW"/>
</dbReference>
<dbReference type="InterPro" id="IPR029058">
    <property type="entry name" value="AB_hydrolase_fold"/>
</dbReference>
<dbReference type="InterPro" id="IPR013094">
    <property type="entry name" value="AB_hydrolase_3"/>
</dbReference>
<sequence length="388" mass="43087">MSALPIPSRDDYRLYFMKDLGMMRSISPLTRLRFLFTLAFFILPRAAFRIVGAMIRAWQKKLPLGPSIWNGFAGALMANTPPQQLQAILPSTMETYDAWVLSHGASYAEDILTADNSTRLLWLGPKKANKVVLFFHGGGYVMPLSDGHMNWMSYVRKKANSAGIELSVCILKYDLIPANPYPRQMMQSIFALKHLLAFGYKPSDIVFGGDSAGGHLSLCLLAHLHRLRPSQLTTDSVIDLSDPIKGCFLVSPLASFNFNTPSYQRWFSADVLSRKVVEEWGVYLVENSPWQDEISSGNGWGMALDVSESWWVGLDAVDGILLTGGYEEVFSDHIQQLGEMLKRNSKGEVTVHMANEAHDGPLMDFSAGRPPSATTKAITDFVIASLKD</sequence>
<dbReference type="GeneID" id="70250730"/>
<feature type="domain" description="Alpha/beta hydrolase fold-3" evidence="2">
    <location>
        <begin position="132"/>
        <end position="355"/>
    </location>
</feature>
<evidence type="ECO:0000313" key="3">
    <source>
        <dbReference type="EMBL" id="KAH8697700.1"/>
    </source>
</evidence>
<evidence type="ECO:0000256" key="1">
    <source>
        <dbReference type="ARBA" id="ARBA00022801"/>
    </source>
</evidence>
<name>A0AAD4KRK3_9EURO</name>
<dbReference type="EMBL" id="JAJTJA010000006">
    <property type="protein sequence ID" value="KAH8697700.1"/>
    <property type="molecule type" value="Genomic_DNA"/>
</dbReference>
<comment type="caution">
    <text evidence="3">The sequence shown here is derived from an EMBL/GenBank/DDBJ whole genome shotgun (WGS) entry which is preliminary data.</text>
</comment>
<organism evidence="3 4">
    <name type="scientific">Talaromyces proteolyticus</name>
    <dbReference type="NCBI Taxonomy" id="1131652"/>
    <lineage>
        <taxon>Eukaryota</taxon>
        <taxon>Fungi</taxon>
        <taxon>Dikarya</taxon>
        <taxon>Ascomycota</taxon>
        <taxon>Pezizomycotina</taxon>
        <taxon>Eurotiomycetes</taxon>
        <taxon>Eurotiomycetidae</taxon>
        <taxon>Eurotiales</taxon>
        <taxon>Trichocomaceae</taxon>
        <taxon>Talaromyces</taxon>
        <taxon>Talaromyces sect. Bacilispori</taxon>
    </lineage>
</organism>